<keyword evidence="2" id="KW-1185">Reference proteome</keyword>
<dbReference type="EMBL" id="CBXF010000013">
    <property type="protein sequence ID" value="CDL81121.1"/>
    <property type="molecule type" value="Genomic_DNA"/>
</dbReference>
<evidence type="ECO:0000313" key="1">
    <source>
        <dbReference type="EMBL" id="CDL81121.1"/>
    </source>
</evidence>
<protein>
    <submittedName>
        <fullName evidence="1">Uncharacterized protein</fullName>
    </submittedName>
</protein>
<accession>W1IU20</accession>
<name>W1IU20_9GAMM</name>
<comment type="caution">
    <text evidence="1">The sequence shown here is derived from an EMBL/GenBank/DDBJ whole genome shotgun (WGS) entry which is preliminary data.</text>
</comment>
<organism evidence="1 2">
    <name type="scientific">Xenorhabdus szentirmaii DSM 16338</name>
    <dbReference type="NCBI Taxonomy" id="1427518"/>
    <lineage>
        <taxon>Bacteria</taxon>
        <taxon>Pseudomonadati</taxon>
        <taxon>Pseudomonadota</taxon>
        <taxon>Gammaproteobacteria</taxon>
        <taxon>Enterobacterales</taxon>
        <taxon>Morganellaceae</taxon>
        <taxon>Xenorhabdus</taxon>
    </lineage>
</organism>
<proteinExistence type="predicted"/>
<gene>
    <name evidence="1" type="ORF">XSR1_110004</name>
</gene>
<sequence>MEFAGKGVRINAVGLGYVETPHMNKSPAEVRENMANTPR</sequence>
<dbReference type="AlphaFoldDB" id="W1IU20"/>
<reference evidence="1" key="1">
    <citation type="submission" date="2013-11" db="EMBL/GenBank/DDBJ databases">
        <title>Draft genome sequence and annotation of the entomopathogenic bacteria, Xenorhabdus cabanillasi strain JM26 and Xenorhabdus szentirmai strain DSM 16338.</title>
        <authorList>
            <person name="Gualtieri M."/>
            <person name="Ogier J.C."/>
            <person name="Pages S."/>
            <person name="Givaudan A."/>
            <person name="Gaudriault S."/>
        </authorList>
    </citation>
    <scope>NUCLEOTIDE SEQUENCE [LARGE SCALE GENOMIC DNA]</scope>
    <source>
        <strain evidence="1">DSM 16338</strain>
    </source>
</reference>
<dbReference type="Proteomes" id="UP000019202">
    <property type="component" value="Unassembled WGS sequence"/>
</dbReference>
<dbReference type="STRING" id="1427518.XSR1_110004"/>
<evidence type="ECO:0000313" key="2">
    <source>
        <dbReference type="Proteomes" id="UP000019202"/>
    </source>
</evidence>